<evidence type="ECO:0000256" key="1">
    <source>
        <dbReference type="SAM" id="Coils"/>
    </source>
</evidence>
<gene>
    <name evidence="2" type="ORF">GAK29_04232</name>
</gene>
<sequence>MNFFEMIYHSGPDEFECDFYKKNSNKSRRHFINKRLKDAKQELANCKHEEETNEFLLHIYQEQIDALNQMKDEFIRNGKARFNCYVSLCVAERTLKDV</sequence>
<accession>A0A833U9M2</accession>
<evidence type="ECO:0000313" key="3">
    <source>
        <dbReference type="Proteomes" id="UP000490535"/>
    </source>
</evidence>
<proteinExistence type="predicted"/>
<dbReference type="EMBL" id="WNDP01000175">
    <property type="protein sequence ID" value="KAF1018453.1"/>
    <property type="molecule type" value="Genomic_DNA"/>
</dbReference>
<feature type="coiled-coil region" evidence="1">
    <location>
        <begin position="29"/>
        <end position="77"/>
    </location>
</feature>
<dbReference type="Proteomes" id="UP000490535">
    <property type="component" value="Unassembled WGS sequence"/>
</dbReference>
<evidence type="ECO:0000313" key="2">
    <source>
        <dbReference type="EMBL" id="KAF1018453.1"/>
    </source>
</evidence>
<organism evidence="2 3">
    <name type="scientific">Acinetobacter bereziniae</name>
    <name type="common">Acinetobacter genomosp. 10</name>
    <dbReference type="NCBI Taxonomy" id="106648"/>
    <lineage>
        <taxon>Bacteria</taxon>
        <taxon>Pseudomonadati</taxon>
        <taxon>Pseudomonadota</taxon>
        <taxon>Gammaproteobacteria</taxon>
        <taxon>Moraxellales</taxon>
        <taxon>Moraxellaceae</taxon>
        <taxon>Acinetobacter</taxon>
    </lineage>
</organism>
<reference evidence="3" key="1">
    <citation type="journal article" date="2020" name="MBio">
        <title>Horizontal gene transfer to a defensive symbiont with a reduced genome amongst a multipartite beetle microbiome.</title>
        <authorList>
            <person name="Waterworth S.C."/>
            <person name="Florez L.V."/>
            <person name="Rees E.R."/>
            <person name="Hertweck C."/>
            <person name="Kaltenpoth M."/>
            <person name="Kwan J.C."/>
        </authorList>
    </citation>
    <scope>NUCLEOTIDE SEQUENCE [LARGE SCALE GENOMIC DNA]</scope>
</reference>
<keyword evidence="1" id="KW-0175">Coiled coil</keyword>
<protein>
    <submittedName>
        <fullName evidence="2">Uncharacterized protein</fullName>
    </submittedName>
</protein>
<comment type="caution">
    <text evidence="2">The sequence shown here is derived from an EMBL/GenBank/DDBJ whole genome shotgun (WGS) entry which is preliminary data.</text>
</comment>
<name>A0A833U9M2_ACIBZ</name>
<dbReference type="AlphaFoldDB" id="A0A833U9M2"/>